<dbReference type="OrthoDB" id="5327148at2759"/>
<gene>
    <name evidence="4" type="ORF">AB675_12080</name>
</gene>
<comment type="caution">
    <text evidence="4">The sequence shown here is derived from an EMBL/GenBank/DDBJ whole genome shotgun (WGS) entry which is preliminary data.</text>
</comment>
<protein>
    <recommendedName>
        <fullName evidence="3">DUF7598 domain-containing protein</fullName>
    </recommendedName>
</protein>
<keyword evidence="2" id="KW-0472">Membrane</keyword>
<dbReference type="VEuPathDB" id="FungiDB:AB675_12080"/>
<feature type="domain" description="DUF7598" evidence="3">
    <location>
        <begin position="19"/>
        <end position="153"/>
    </location>
</feature>
<dbReference type="InterPro" id="IPR056019">
    <property type="entry name" value="DUF7598"/>
</dbReference>
<organism evidence="4 5">
    <name type="scientific">Cyphellophora attinorum</name>
    <dbReference type="NCBI Taxonomy" id="1664694"/>
    <lineage>
        <taxon>Eukaryota</taxon>
        <taxon>Fungi</taxon>
        <taxon>Dikarya</taxon>
        <taxon>Ascomycota</taxon>
        <taxon>Pezizomycotina</taxon>
        <taxon>Eurotiomycetes</taxon>
        <taxon>Chaetothyriomycetidae</taxon>
        <taxon>Chaetothyriales</taxon>
        <taxon>Cyphellophoraceae</taxon>
        <taxon>Cyphellophora</taxon>
    </lineage>
</organism>
<reference evidence="4 5" key="1">
    <citation type="submission" date="2015-06" db="EMBL/GenBank/DDBJ databases">
        <title>Draft genome of the ant-associated black yeast Phialophora attae CBS 131958.</title>
        <authorList>
            <person name="Moreno L.F."/>
            <person name="Stielow B.J."/>
            <person name="de Hoog S."/>
            <person name="Vicente V.A."/>
            <person name="Weiss V.A."/>
            <person name="de Vries M."/>
            <person name="Cruz L.M."/>
            <person name="Souza E.M."/>
        </authorList>
    </citation>
    <scope>NUCLEOTIDE SEQUENCE [LARGE SCALE GENOMIC DNA]</scope>
    <source>
        <strain evidence="4 5">CBS 131958</strain>
    </source>
</reference>
<dbReference type="GeneID" id="28732863"/>
<dbReference type="AlphaFoldDB" id="A0A0N1H6L8"/>
<name>A0A0N1H6L8_9EURO</name>
<dbReference type="EMBL" id="LFJN01000019">
    <property type="protein sequence ID" value="KPI38395.1"/>
    <property type="molecule type" value="Genomic_DNA"/>
</dbReference>
<keyword evidence="2" id="KW-0812">Transmembrane</keyword>
<feature type="region of interest" description="Disordered" evidence="1">
    <location>
        <begin position="203"/>
        <end position="267"/>
    </location>
</feature>
<feature type="transmembrane region" description="Helical" evidence="2">
    <location>
        <begin position="20"/>
        <end position="46"/>
    </location>
</feature>
<feature type="transmembrane region" description="Helical" evidence="2">
    <location>
        <begin position="53"/>
        <end position="74"/>
    </location>
</feature>
<accession>A0A0N1H6L8</accession>
<feature type="transmembrane region" description="Helical" evidence="2">
    <location>
        <begin position="94"/>
        <end position="112"/>
    </location>
</feature>
<proteinExistence type="predicted"/>
<dbReference type="Pfam" id="PF24535">
    <property type="entry name" value="DUF7598"/>
    <property type="match status" value="1"/>
</dbReference>
<dbReference type="Proteomes" id="UP000038010">
    <property type="component" value="Unassembled WGS sequence"/>
</dbReference>
<evidence type="ECO:0000256" key="1">
    <source>
        <dbReference type="SAM" id="MobiDB-lite"/>
    </source>
</evidence>
<feature type="transmembrane region" description="Helical" evidence="2">
    <location>
        <begin position="132"/>
        <end position="154"/>
    </location>
</feature>
<sequence length="267" mass="29476">MRFFGTRGGGGKANVAGAGYIVLGTVRVMNIISLLTVIGGSGVLLVKTFSIEGFSFFAALSHVLRILVSVFLIISELNLFKAYFSRNWPLFSARHGFVMLGLMQLFLGITIFSELSHREARQAKLTMPFWRLTLAAGILMTIMSVINILCSYIFRDNRAGVTARMVRMHGAAAASKNQHYDEESTMASPHPNRATRYREFFLGRSKKNNGENRSSLPDYESTPRRGMNISSPISPAASSKYSHYHASDGPISPEAAIHPAERHGNMI</sequence>
<evidence type="ECO:0000313" key="5">
    <source>
        <dbReference type="Proteomes" id="UP000038010"/>
    </source>
</evidence>
<dbReference type="RefSeq" id="XP_017998358.1">
    <property type="nucleotide sequence ID" value="XM_018140982.1"/>
</dbReference>
<keyword evidence="5" id="KW-1185">Reference proteome</keyword>
<keyword evidence="2" id="KW-1133">Transmembrane helix</keyword>
<feature type="compositionally biased region" description="Low complexity" evidence="1">
    <location>
        <begin position="229"/>
        <end position="241"/>
    </location>
</feature>
<evidence type="ECO:0000313" key="4">
    <source>
        <dbReference type="EMBL" id="KPI38395.1"/>
    </source>
</evidence>
<evidence type="ECO:0000256" key="2">
    <source>
        <dbReference type="SAM" id="Phobius"/>
    </source>
</evidence>
<evidence type="ECO:0000259" key="3">
    <source>
        <dbReference type="Pfam" id="PF24535"/>
    </source>
</evidence>